<proteinExistence type="predicted"/>
<dbReference type="STRING" id="1481914.JCM19241_1952"/>
<reference evidence="1 2" key="2">
    <citation type="submission" date="2015-01" db="EMBL/GenBank/DDBJ databases">
        <authorList>
            <consortium name="NBRP consortium"/>
            <person name="Sawabe T."/>
            <person name="Meirelles P."/>
            <person name="Feng G."/>
            <person name="Sayaka M."/>
            <person name="Hattori M."/>
            <person name="Ohkuma M."/>
        </authorList>
    </citation>
    <scope>NUCLEOTIDE SEQUENCE [LARGE SCALE GENOMIC DNA]</scope>
    <source>
        <strain evidence="2">JCM 19241</strain>
    </source>
</reference>
<organism evidence="1 2">
    <name type="scientific">Vibrio ishigakensis</name>
    <dbReference type="NCBI Taxonomy" id="1481914"/>
    <lineage>
        <taxon>Bacteria</taxon>
        <taxon>Pseudomonadati</taxon>
        <taxon>Pseudomonadota</taxon>
        <taxon>Gammaproteobacteria</taxon>
        <taxon>Vibrionales</taxon>
        <taxon>Vibrionaceae</taxon>
        <taxon>Vibrio</taxon>
    </lineage>
</organism>
<sequence length="57" mass="6415">MSTLPKPEQGVFLALKGQVSEQEVEELPSWCSVIQVKALTVPELEGERHLVILQDRE</sequence>
<protein>
    <submittedName>
        <fullName evidence="1">rRNA small subunit 7-methylguanosine (M7G) methyltransferase gidB</fullName>
    </submittedName>
</protein>
<dbReference type="EMBL" id="BBSC01000015">
    <property type="protein sequence ID" value="GAM78547.1"/>
    <property type="molecule type" value="Genomic_DNA"/>
</dbReference>
<dbReference type="GO" id="GO:0032259">
    <property type="term" value="P:methylation"/>
    <property type="evidence" value="ECO:0007669"/>
    <property type="project" value="UniProtKB-KW"/>
</dbReference>
<evidence type="ECO:0000313" key="2">
    <source>
        <dbReference type="Proteomes" id="UP000031666"/>
    </source>
</evidence>
<dbReference type="InterPro" id="IPR029063">
    <property type="entry name" value="SAM-dependent_MTases_sf"/>
</dbReference>
<accession>A0A0B8QNF3</accession>
<keyword evidence="1" id="KW-0489">Methyltransferase</keyword>
<name>A0A0B8QNF3_9VIBR</name>
<reference evidence="1 2" key="1">
    <citation type="submission" date="2015-01" db="EMBL/GenBank/DDBJ databases">
        <title>Vibrio sp. C94 JCM 19241 whole genome shotgun sequence.</title>
        <authorList>
            <person name="Sawabe T."/>
            <person name="Meirelles P."/>
            <person name="Feng G."/>
            <person name="Sayaka M."/>
            <person name="Hattori M."/>
            <person name="Ohkuma M."/>
        </authorList>
    </citation>
    <scope>NUCLEOTIDE SEQUENCE [LARGE SCALE GENOMIC DNA]</scope>
    <source>
        <strain evidence="2">JCM 19241</strain>
    </source>
</reference>
<gene>
    <name evidence="1" type="ORF">JCM19241_1952</name>
</gene>
<dbReference type="AlphaFoldDB" id="A0A0B8QNF3"/>
<dbReference type="GO" id="GO:0008168">
    <property type="term" value="F:methyltransferase activity"/>
    <property type="evidence" value="ECO:0007669"/>
    <property type="project" value="UniProtKB-KW"/>
</dbReference>
<dbReference type="Proteomes" id="UP000031666">
    <property type="component" value="Unassembled WGS sequence"/>
</dbReference>
<dbReference type="Gene3D" id="3.40.50.150">
    <property type="entry name" value="Vaccinia Virus protein VP39"/>
    <property type="match status" value="1"/>
</dbReference>
<comment type="caution">
    <text evidence="1">The sequence shown here is derived from an EMBL/GenBank/DDBJ whole genome shotgun (WGS) entry which is preliminary data.</text>
</comment>
<keyword evidence="1" id="KW-0808">Transferase</keyword>
<evidence type="ECO:0000313" key="1">
    <source>
        <dbReference type="EMBL" id="GAM78547.1"/>
    </source>
</evidence>